<comment type="caution">
    <text evidence="2">The sequence shown here is derived from an EMBL/GenBank/DDBJ whole genome shotgun (WGS) entry which is preliminary data.</text>
</comment>
<dbReference type="AlphaFoldDB" id="A0A1F4UJI1"/>
<dbReference type="GO" id="GO:0003677">
    <property type="term" value="F:DNA binding"/>
    <property type="evidence" value="ECO:0007669"/>
    <property type="project" value="InterPro"/>
</dbReference>
<dbReference type="GO" id="GO:0004803">
    <property type="term" value="F:transposase activity"/>
    <property type="evidence" value="ECO:0007669"/>
    <property type="project" value="InterPro"/>
</dbReference>
<feature type="domain" description="Transposase IS200-like" evidence="1">
    <location>
        <begin position="9"/>
        <end position="125"/>
    </location>
</feature>
<dbReference type="SMART" id="SM01321">
    <property type="entry name" value="Y1_Tnp"/>
    <property type="match status" value="1"/>
</dbReference>
<accession>A0A1F4UJI1</accession>
<dbReference type="EMBL" id="MEUN01000027">
    <property type="protein sequence ID" value="OGC45087.1"/>
    <property type="molecule type" value="Genomic_DNA"/>
</dbReference>
<dbReference type="Proteomes" id="UP000177434">
    <property type="component" value="Unassembled WGS sequence"/>
</dbReference>
<proteinExistence type="predicted"/>
<dbReference type="GO" id="GO:0006313">
    <property type="term" value="P:DNA transposition"/>
    <property type="evidence" value="ECO:0007669"/>
    <property type="project" value="InterPro"/>
</dbReference>
<dbReference type="SUPFAM" id="SSF143422">
    <property type="entry name" value="Transposase IS200-like"/>
    <property type="match status" value="1"/>
</dbReference>
<dbReference type="Gene3D" id="3.30.70.1290">
    <property type="entry name" value="Transposase IS200-like"/>
    <property type="match status" value="1"/>
</dbReference>
<dbReference type="Pfam" id="PF01797">
    <property type="entry name" value="Y1_Tnp"/>
    <property type="match status" value="1"/>
</dbReference>
<reference evidence="2 3" key="1">
    <citation type="journal article" date="2016" name="Nat. Commun.">
        <title>Thousands of microbial genomes shed light on interconnected biogeochemical processes in an aquifer system.</title>
        <authorList>
            <person name="Anantharaman K."/>
            <person name="Brown C.T."/>
            <person name="Hug L.A."/>
            <person name="Sharon I."/>
            <person name="Castelle C.J."/>
            <person name="Probst A.J."/>
            <person name="Thomas B.C."/>
            <person name="Singh A."/>
            <person name="Wilkins M.J."/>
            <person name="Karaoz U."/>
            <person name="Brodie E.L."/>
            <person name="Williams K.H."/>
            <person name="Hubbard S.S."/>
            <person name="Banfield J.F."/>
        </authorList>
    </citation>
    <scope>NUCLEOTIDE SEQUENCE [LARGE SCALE GENOMIC DNA]</scope>
</reference>
<dbReference type="InterPro" id="IPR036515">
    <property type="entry name" value="Transposase_17_sf"/>
</dbReference>
<protein>
    <recommendedName>
        <fullName evidence="1">Transposase IS200-like domain-containing protein</fullName>
    </recommendedName>
</protein>
<organism evidence="2 3">
    <name type="scientific">candidate division WS6 bacterium RIFOXYB1_FULL_33_14</name>
    <dbReference type="NCBI Taxonomy" id="1817896"/>
    <lineage>
        <taxon>Bacteria</taxon>
        <taxon>Candidatus Dojkabacteria</taxon>
    </lineage>
</organism>
<dbReference type="PANTHER" id="PTHR34322:SF2">
    <property type="entry name" value="TRANSPOSASE IS200-LIKE DOMAIN-CONTAINING PROTEIN"/>
    <property type="match status" value="1"/>
</dbReference>
<gene>
    <name evidence="2" type="ORF">A2400_02855</name>
</gene>
<evidence type="ECO:0000259" key="1">
    <source>
        <dbReference type="SMART" id="SM01321"/>
    </source>
</evidence>
<name>A0A1F4UJI1_9BACT</name>
<sequence>MSRKRRNYIANSFYHVYNRGNNKNTIFRAASDKQTFLNLLYKYNKECDIKIVTYCIMETHFHLIIRTGKDPKLLSKFMQKVCTGFAMEINRKYQKVGHVFQNRYNSNYLQYKKDLRRAIAYVQRNPVHEGWVRKPSDYKWNKRERGQT</sequence>
<dbReference type="PANTHER" id="PTHR34322">
    <property type="entry name" value="TRANSPOSASE, Y1_TNP DOMAIN-CONTAINING"/>
    <property type="match status" value="1"/>
</dbReference>
<dbReference type="InterPro" id="IPR002686">
    <property type="entry name" value="Transposase_17"/>
</dbReference>
<evidence type="ECO:0000313" key="2">
    <source>
        <dbReference type="EMBL" id="OGC45087.1"/>
    </source>
</evidence>
<evidence type="ECO:0000313" key="3">
    <source>
        <dbReference type="Proteomes" id="UP000177434"/>
    </source>
</evidence>